<dbReference type="EMBL" id="BKCM01000006">
    <property type="protein sequence ID" value="GER00875.1"/>
    <property type="molecule type" value="Genomic_DNA"/>
</dbReference>
<keyword evidence="6" id="KW-1185">Reference proteome</keyword>
<reference evidence="5 6" key="1">
    <citation type="submission" date="2019-09" db="EMBL/GenBank/DDBJ databases">
        <title>NBRP : Genome information of microbial organism related human and environment.</title>
        <authorList>
            <person name="Hattori M."/>
            <person name="Oshima K."/>
            <person name="Inaba H."/>
            <person name="Suda W."/>
            <person name="Sakamoto M."/>
            <person name="Iino T."/>
            <person name="Kitahara M."/>
            <person name="Oshida Y."/>
            <person name="Iida T."/>
            <person name="Kudo T."/>
            <person name="Itoh T."/>
            <person name="Ohkuma M."/>
        </authorList>
    </citation>
    <scope>NUCLEOTIDE SEQUENCE [LARGE SCALE GENOMIC DNA]</scope>
    <source>
        <strain evidence="3 5">Hi-2</strain>
        <strain evidence="4 6">Mie-1</strain>
    </source>
</reference>
<proteinExistence type="inferred from homology"/>
<dbReference type="PANTHER" id="PTHR10072">
    <property type="entry name" value="IRON-SULFUR CLUSTER ASSEMBLY PROTEIN"/>
    <property type="match status" value="1"/>
</dbReference>
<dbReference type="RefSeq" id="WP_150000974.1">
    <property type="nucleotide sequence ID" value="NZ_BKCL01000008.1"/>
</dbReference>
<dbReference type="InterPro" id="IPR016092">
    <property type="entry name" value="ATAP"/>
</dbReference>
<accession>A0A5A7MZJ7</accession>
<feature type="domain" description="Core" evidence="2">
    <location>
        <begin position="6"/>
        <end position="106"/>
    </location>
</feature>
<evidence type="ECO:0000313" key="3">
    <source>
        <dbReference type="EMBL" id="GEQ98730.1"/>
    </source>
</evidence>
<accession>A0A5A7MRY9</accession>
<dbReference type="Proteomes" id="UP000322084">
    <property type="component" value="Unassembled WGS sequence"/>
</dbReference>
<dbReference type="SUPFAM" id="SSF89360">
    <property type="entry name" value="HesB-like domain"/>
    <property type="match status" value="1"/>
</dbReference>
<dbReference type="InterPro" id="IPR035903">
    <property type="entry name" value="HesB-like_dom_sf"/>
</dbReference>
<protein>
    <recommendedName>
        <fullName evidence="2">Core domain-containing protein</fullName>
    </recommendedName>
</protein>
<dbReference type="InterPro" id="IPR000361">
    <property type="entry name" value="ATAP_core_dom"/>
</dbReference>
<evidence type="ECO:0000259" key="2">
    <source>
        <dbReference type="Pfam" id="PF01521"/>
    </source>
</evidence>
<dbReference type="Proteomes" id="UP000325187">
    <property type="component" value="Unassembled WGS sequence"/>
</dbReference>
<dbReference type="PROSITE" id="PS01152">
    <property type="entry name" value="HESB"/>
    <property type="match status" value="1"/>
</dbReference>
<evidence type="ECO:0000256" key="1">
    <source>
        <dbReference type="ARBA" id="ARBA00006718"/>
    </source>
</evidence>
<dbReference type="InterPro" id="IPR017870">
    <property type="entry name" value="FeS_cluster_insertion_CS"/>
</dbReference>
<dbReference type="GO" id="GO:0051537">
    <property type="term" value="F:2 iron, 2 sulfur cluster binding"/>
    <property type="evidence" value="ECO:0007669"/>
    <property type="project" value="TreeGrafter"/>
</dbReference>
<dbReference type="AlphaFoldDB" id="A0A5A7MRY9"/>
<comment type="similarity">
    <text evidence="1">Belongs to the HesB/IscA family.</text>
</comment>
<dbReference type="EMBL" id="BKCL01000008">
    <property type="protein sequence ID" value="GEQ98730.1"/>
    <property type="molecule type" value="Genomic_DNA"/>
</dbReference>
<gene>
    <name evidence="3" type="ORF">JCM17844_23670</name>
    <name evidence="4" type="ORF">JCM17845_14980</name>
</gene>
<dbReference type="Gene3D" id="2.60.300.12">
    <property type="entry name" value="HesB-like domain"/>
    <property type="match status" value="1"/>
</dbReference>
<evidence type="ECO:0000313" key="6">
    <source>
        <dbReference type="Proteomes" id="UP000325187"/>
    </source>
</evidence>
<dbReference type="GO" id="GO:0005737">
    <property type="term" value="C:cytoplasm"/>
    <property type="evidence" value="ECO:0007669"/>
    <property type="project" value="TreeGrafter"/>
</dbReference>
<dbReference type="InterPro" id="IPR050322">
    <property type="entry name" value="Fe-S_cluster_asmbl/transfer"/>
</dbReference>
<dbReference type="PANTHER" id="PTHR10072:SF41">
    <property type="entry name" value="IRON-SULFUR CLUSTER ASSEMBLY 1 HOMOLOG, MITOCHONDRIAL"/>
    <property type="match status" value="1"/>
</dbReference>
<dbReference type="Pfam" id="PF01521">
    <property type="entry name" value="Fe-S_biosyn"/>
    <property type="match status" value="1"/>
</dbReference>
<dbReference type="NCBIfam" id="TIGR00049">
    <property type="entry name" value="iron-sulfur cluster assembly accessory protein"/>
    <property type="match status" value="1"/>
</dbReference>
<dbReference type="GO" id="GO:0016226">
    <property type="term" value="P:iron-sulfur cluster assembly"/>
    <property type="evidence" value="ECO:0007669"/>
    <property type="project" value="InterPro"/>
</dbReference>
<name>A0A5A7MRY9_9PROT</name>
<evidence type="ECO:0000313" key="4">
    <source>
        <dbReference type="EMBL" id="GER00875.1"/>
    </source>
</evidence>
<sequence length="110" mass="12152">MTADFEVTEKAAAHIKALMAKRDTPALGIRLYTKAAGCSGLMYKVDYVETARDDDAVVEVADVKLFIDKESLPYLKGARMDWKDDKFETGFVFDNPNAKALCGCGESFMV</sequence>
<organism evidence="3 5">
    <name type="scientific">Iodidimonas gelatinilytica</name>
    <dbReference type="NCBI Taxonomy" id="1236966"/>
    <lineage>
        <taxon>Bacteria</taxon>
        <taxon>Pseudomonadati</taxon>
        <taxon>Pseudomonadota</taxon>
        <taxon>Alphaproteobacteria</taxon>
        <taxon>Iodidimonadales</taxon>
        <taxon>Iodidimonadaceae</taxon>
        <taxon>Iodidimonas</taxon>
    </lineage>
</organism>
<comment type="caution">
    <text evidence="3">The sequence shown here is derived from an EMBL/GenBank/DDBJ whole genome shotgun (WGS) entry which is preliminary data.</text>
</comment>
<evidence type="ECO:0000313" key="5">
    <source>
        <dbReference type="Proteomes" id="UP000322084"/>
    </source>
</evidence>